<evidence type="ECO:0000259" key="14">
    <source>
        <dbReference type="Pfam" id="PF01545"/>
    </source>
</evidence>
<evidence type="ECO:0000256" key="8">
    <source>
        <dbReference type="ARBA" id="ARBA00022989"/>
    </source>
</evidence>
<dbReference type="InterPro" id="IPR036837">
    <property type="entry name" value="Cation_efflux_CTD_sf"/>
</dbReference>
<evidence type="ECO:0000313" key="18">
    <source>
        <dbReference type="Proteomes" id="UP000663891"/>
    </source>
</evidence>
<evidence type="ECO:0000256" key="7">
    <source>
        <dbReference type="ARBA" id="ARBA00022906"/>
    </source>
</evidence>
<feature type="transmembrane region" description="Helical" evidence="13">
    <location>
        <begin position="56"/>
        <end position="77"/>
    </location>
</feature>
<dbReference type="EMBL" id="CAJNON010000764">
    <property type="protein sequence ID" value="CAF1372939.1"/>
    <property type="molecule type" value="Genomic_DNA"/>
</dbReference>
<evidence type="ECO:0000313" key="17">
    <source>
        <dbReference type="EMBL" id="CAF3753906.1"/>
    </source>
</evidence>
<evidence type="ECO:0000256" key="3">
    <source>
        <dbReference type="ARBA" id="ARBA00022448"/>
    </source>
</evidence>
<evidence type="ECO:0000256" key="1">
    <source>
        <dbReference type="ARBA" id="ARBA00004638"/>
    </source>
</evidence>
<dbReference type="Gene3D" id="1.20.1510.10">
    <property type="entry name" value="Cation efflux protein transmembrane domain"/>
    <property type="match status" value="1"/>
</dbReference>
<name>A0A815IU86_9BILA</name>
<dbReference type="Pfam" id="PF01545">
    <property type="entry name" value="Cation_efflux"/>
    <property type="match status" value="1"/>
</dbReference>
<comment type="caution">
    <text evidence="16">The sequence shown here is derived from an EMBL/GenBank/DDBJ whole genome shotgun (WGS) entry which is preliminary data.</text>
</comment>
<feature type="transmembrane region" description="Helical" evidence="13">
    <location>
        <begin position="127"/>
        <end position="145"/>
    </location>
</feature>
<keyword evidence="3" id="KW-0813">Transport</keyword>
<evidence type="ECO:0000256" key="13">
    <source>
        <dbReference type="SAM" id="Phobius"/>
    </source>
</evidence>
<comment type="similarity">
    <text evidence="2">Belongs to the cation diffusion facilitator (CDF) transporter (TC 2.A.4) family. SLC30A subfamily.</text>
</comment>
<evidence type="ECO:0000259" key="15">
    <source>
        <dbReference type="Pfam" id="PF16916"/>
    </source>
</evidence>
<feature type="transmembrane region" description="Helical" evidence="13">
    <location>
        <begin position="251"/>
        <end position="276"/>
    </location>
</feature>
<evidence type="ECO:0000256" key="10">
    <source>
        <dbReference type="ARBA" id="ARBA00023136"/>
    </source>
</evidence>
<keyword evidence="11" id="KW-0968">Cytoplasmic vesicle</keyword>
<gene>
    <name evidence="17" type="ORF">OKA104_LOCUS15847</name>
    <name evidence="16" type="ORF">VCS650_LOCUS34963</name>
</gene>
<dbReference type="NCBIfam" id="TIGR01297">
    <property type="entry name" value="CDF"/>
    <property type="match status" value="1"/>
</dbReference>
<dbReference type="PANTHER" id="PTHR11562:SF17">
    <property type="entry name" value="RE54080P-RELATED"/>
    <property type="match status" value="1"/>
</dbReference>
<dbReference type="InterPro" id="IPR027470">
    <property type="entry name" value="Cation_efflux_CTD"/>
</dbReference>
<dbReference type="PANTHER" id="PTHR11562">
    <property type="entry name" value="CATION EFFLUX PROTEIN/ ZINC TRANSPORTER"/>
    <property type="match status" value="1"/>
</dbReference>
<evidence type="ECO:0000256" key="5">
    <source>
        <dbReference type="ARBA" id="ARBA00022723"/>
    </source>
</evidence>
<dbReference type="Proteomes" id="UP000663891">
    <property type="component" value="Unassembled WGS sequence"/>
</dbReference>
<dbReference type="Pfam" id="PF16916">
    <property type="entry name" value="ZT_dimer"/>
    <property type="match status" value="1"/>
</dbReference>
<dbReference type="GO" id="GO:0005385">
    <property type="term" value="F:zinc ion transmembrane transporter activity"/>
    <property type="evidence" value="ECO:0007669"/>
    <property type="project" value="TreeGrafter"/>
</dbReference>
<dbReference type="SUPFAM" id="SSF161111">
    <property type="entry name" value="Cation efflux protein transmembrane domain-like"/>
    <property type="match status" value="1"/>
</dbReference>
<evidence type="ECO:0000256" key="9">
    <source>
        <dbReference type="ARBA" id="ARBA00023065"/>
    </source>
</evidence>
<keyword evidence="10 13" id="KW-0472">Membrane</keyword>
<feature type="transmembrane region" description="Helical" evidence="13">
    <location>
        <begin position="393"/>
        <end position="413"/>
    </location>
</feature>
<protein>
    <submittedName>
        <fullName evidence="16">Uncharacterized protein</fullName>
    </submittedName>
</protein>
<dbReference type="EMBL" id="CAJOAY010000885">
    <property type="protein sequence ID" value="CAF3753906.1"/>
    <property type="molecule type" value="Genomic_DNA"/>
</dbReference>
<dbReference type="InterPro" id="IPR058533">
    <property type="entry name" value="Cation_efflux_TM"/>
</dbReference>
<dbReference type="GO" id="GO:0046872">
    <property type="term" value="F:metal ion binding"/>
    <property type="evidence" value="ECO:0007669"/>
    <property type="project" value="UniProtKB-KW"/>
</dbReference>
<keyword evidence="6" id="KW-0862">Zinc</keyword>
<dbReference type="GO" id="GO:0030658">
    <property type="term" value="C:transport vesicle membrane"/>
    <property type="evidence" value="ECO:0007669"/>
    <property type="project" value="UniProtKB-SubCell"/>
</dbReference>
<feature type="transmembrane region" description="Helical" evidence="13">
    <location>
        <begin position="218"/>
        <end position="239"/>
    </location>
</feature>
<dbReference type="Proteomes" id="UP000663881">
    <property type="component" value="Unassembled WGS sequence"/>
</dbReference>
<feature type="transmembrane region" description="Helical" evidence="13">
    <location>
        <begin position="89"/>
        <end position="107"/>
    </location>
</feature>
<dbReference type="OrthoDB" id="9944568at2759"/>
<dbReference type="GO" id="GO:0005886">
    <property type="term" value="C:plasma membrane"/>
    <property type="evidence" value="ECO:0007669"/>
    <property type="project" value="TreeGrafter"/>
</dbReference>
<feature type="transmembrane region" description="Helical" evidence="13">
    <location>
        <begin position="157"/>
        <end position="178"/>
    </location>
</feature>
<evidence type="ECO:0000256" key="4">
    <source>
        <dbReference type="ARBA" id="ARBA00022692"/>
    </source>
</evidence>
<dbReference type="InterPro" id="IPR050681">
    <property type="entry name" value="CDF/SLC30A"/>
</dbReference>
<dbReference type="InterPro" id="IPR002524">
    <property type="entry name" value="Cation_efflux"/>
</dbReference>
<evidence type="ECO:0000313" key="16">
    <source>
        <dbReference type="EMBL" id="CAF1372939.1"/>
    </source>
</evidence>
<dbReference type="AlphaFoldDB" id="A0A815IU86"/>
<keyword evidence="5" id="KW-0479">Metal-binding</keyword>
<evidence type="ECO:0000256" key="6">
    <source>
        <dbReference type="ARBA" id="ARBA00022833"/>
    </source>
</evidence>
<evidence type="ECO:0000256" key="11">
    <source>
        <dbReference type="ARBA" id="ARBA00023329"/>
    </source>
</evidence>
<organism evidence="16 18">
    <name type="scientific">Adineta steineri</name>
    <dbReference type="NCBI Taxonomy" id="433720"/>
    <lineage>
        <taxon>Eukaryota</taxon>
        <taxon>Metazoa</taxon>
        <taxon>Spiralia</taxon>
        <taxon>Gnathifera</taxon>
        <taxon>Rotifera</taxon>
        <taxon>Eurotatoria</taxon>
        <taxon>Bdelloidea</taxon>
        <taxon>Adinetida</taxon>
        <taxon>Adinetidae</taxon>
        <taxon>Adineta</taxon>
    </lineage>
</organism>
<keyword evidence="7" id="KW-0864">Zinc transport</keyword>
<keyword evidence="8 13" id="KW-1133">Transmembrane helix</keyword>
<accession>A0A815IU86</accession>
<comment type="subcellular location">
    <subcellularLocation>
        <location evidence="1">Cytoplasmic vesicle</location>
        <location evidence="1">Secretory vesicle membrane</location>
        <topology evidence="1">Multi-pass membrane protein</topology>
    </subcellularLocation>
</comment>
<dbReference type="FunFam" id="1.20.1510.10:FF:000002">
    <property type="entry name" value="zinc transporter 3 isoform X1"/>
    <property type="match status" value="1"/>
</dbReference>
<reference evidence="16" key="1">
    <citation type="submission" date="2021-02" db="EMBL/GenBank/DDBJ databases">
        <authorList>
            <person name="Nowell W R."/>
        </authorList>
    </citation>
    <scope>NUCLEOTIDE SEQUENCE</scope>
</reference>
<dbReference type="InterPro" id="IPR027469">
    <property type="entry name" value="Cation_efflux_TMD_sf"/>
</dbReference>
<dbReference type="GO" id="GO:0010043">
    <property type="term" value="P:response to zinc ion"/>
    <property type="evidence" value="ECO:0007669"/>
    <property type="project" value="TreeGrafter"/>
</dbReference>
<feature type="domain" description="Cation efflux protein transmembrane" evidence="14">
    <location>
        <begin position="56"/>
        <end position="276"/>
    </location>
</feature>
<sequence length="441" mass="48678">MGDVTEEKLPLLNIIDGDLERDNLLYSRTIHLRVPSPISHCHVPDDKFDYSTRNRLVIVLIVCIIFIIIEIIGGVISNSTAIGTDAAHMCIDAAGFLISLTALYLTAKRPTDTLSYGYIRAEVLGAFLSVLTIWLATGILVYMAIQRCIDQTFEVKPVEMIVVASCGVVFNILMFFILHVNTCNVSIPHGHSHDNKSSSVENTSEQPKSSNNINIRAATIHVIGDFIQSIGVLFAAILINIKPEYKLADPICTFIFSILVLITTVTIMRDIVLVLMEGVPSNVNYKQVVDDLVQISGVRNAHSLHIWSLSTQKVALSVHIAIDNDQDPLKILSDAQKMLRKKHSITRSTIQVETYNEHIMNSCENCQQLVSLSFVIATFSPNMPLLESFDFPISYANTSVVGVNAIVLFGFFIDTSSLVVLGFSNEELVSSITDVFVCSND</sequence>
<feature type="domain" description="Cation efflux protein cytoplasmic" evidence="15">
    <location>
        <begin position="280"/>
        <end position="355"/>
    </location>
</feature>
<evidence type="ECO:0000256" key="2">
    <source>
        <dbReference type="ARBA" id="ARBA00008873"/>
    </source>
</evidence>
<evidence type="ECO:0000256" key="12">
    <source>
        <dbReference type="ARBA" id="ARBA00048349"/>
    </source>
</evidence>
<proteinExistence type="inferred from homology"/>
<comment type="catalytic activity">
    <reaction evidence="12">
        <text>Zn(2+)(in) + 2 H(+)(out) = Zn(2+)(out) + 2 H(+)(in)</text>
        <dbReference type="Rhea" id="RHEA:72627"/>
        <dbReference type="ChEBI" id="CHEBI:15378"/>
        <dbReference type="ChEBI" id="CHEBI:29105"/>
    </reaction>
</comment>
<keyword evidence="4 13" id="KW-0812">Transmembrane</keyword>
<dbReference type="SUPFAM" id="SSF160240">
    <property type="entry name" value="Cation efflux protein cytoplasmic domain-like"/>
    <property type="match status" value="1"/>
</dbReference>
<keyword evidence="9" id="KW-0406">Ion transport</keyword>